<evidence type="ECO:0000256" key="8">
    <source>
        <dbReference type="HAMAP-Rule" id="MF_00238"/>
    </source>
</evidence>
<keyword evidence="8" id="KW-0963">Cytoplasm</keyword>
<evidence type="ECO:0000256" key="5">
    <source>
        <dbReference type="ARBA" id="ARBA00022840"/>
    </source>
</evidence>
<dbReference type="KEGG" id="bapa:BBC0178_002450"/>
<feature type="domain" description="Cytidylate kinase" evidence="9">
    <location>
        <begin position="9"/>
        <end position="199"/>
    </location>
</feature>
<feature type="binding site" evidence="8">
    <location>
        <begin position="13"/>
        <end position="21"/>
    </location>
    <ligand>
        <name>ATP</name>
        <dbReference type="ChEBI" id="CHEBI:30616"/>
    </ligand>
</feature>
<gene>
    <name evidence="8" type="primary">cmk</name>
    <name evidence="10" type="ORF">BBC0178_002450</name>
</gene>
<keyword evidence="3 8" id="KW-0547">Nucleotide-binding</keyword>
<evidence type="ECO:0000256" key="1">
    <source>
        <dbReference type="ARBA" id="ARBA00009427"/>
    </source>
</evidence>
<evidence type="ECO:0000256" key="6">
    <source>
        <dbReference type="ARBA" id="ARBA00047615"/>
    </source>
</evidence>
<name>A0A1U9M8F2_9HYPH</name>
<evidence type="ECO:0000313" key="11">
    <source>
        <dbReference type="Proteomes" id="UP000189660"/>
    </source>
</evidence>
<evidence type="ECO:0000256" key="2">
    <source>
        <dbReference type="ARBA" id="ARBA00022679"/>
    </source>
</evidence>
<dbReference type="RefSeq" id="WP_078038923.1">
    <property type="nucleotide sequence ID" value="NZ_CP015820.1"/>
</dbReference>
<sequence>MNLKKAFIIAIDGPAASGKGTLARKLASHYKFSYLDTGLTYRAVADELIKRHLPLDDEDIAVKTASLIDFGSLDRAHLSEHEIGEVASKVAVMGRLRKTLVDMQKAFAKQSKGAVLDGRDIGTVVCPDANVKLYIIATPEVRAERRYNEMLEKGEKADYNAILADLKRRDERDMKRTESPLKPAKDAHLLDTTKLSIEGAFTAACAIIDAILAKR</sequence>
<comment type="similarity">
    <text evidence="1 8">Belongs to the cytidylate kinase family. Type 1 subfamily.</text>
</comment>
<comment type="catalytic activity">
    <reaction evidence="6 8">
        <text>dCMP + ATP = dCDP + ADP</text>
        <dbReference type="Rhea" id="RHEA:25094"/>
        <dbReference type="ChEBI" id="CHEBI:30616"/>
        <dbReference type="ChEBI" id="CHEBI:57566"/>
        <dbReference type="ChEBI" id="CHEBI:58593"/>
        <dbReference type="ChEBI" id="CHEBI:456216"/>
        <dbReference type="EC" id="2.7.4.25"/>
    </reaction>
</comment>
<evidence type="ECO:0000256" key="4">
    <source>
        <dbReference type="ARBA" id="ARBA00022777"/>
    </source>
</evidence>
<reference evidence="10 11" key="1">
    <citation type="submission" date="2016-11" db="EMBL/GenBank/DDBJ databases">
        <title>Comparative genomics of Bartonella apis.</title>
        <authorList>
            <person name="Engel P."/>
        </authorList>
    </citation>
    <scope>NUCLEOTIDE SEQUENCE [LARGE SCALE GENOMIC DNA]</scope>
    <source>
        <strain evidence="10 11">BBC0178</strain>
    </source>
</reference>
<keyword evidence="2 8" id="KW-0808">Transferase</keyword>
<keyword evidence="5 8" id="KW-0067">ATP-binding</keyword>
<keyword evidence="4 8" id="KW-0418">Kinase</keyword>
<organism evidence="10 11">
    <name type="scientific">Bartonella apihabitans</name>
    <dbReference type="NCBI Taxonomy" id="2750929"/>
    <lineage>
        <taxon>Bacteria</taxon>
        <taxon>Pseudomonadati</taxon>
        <taxon>Pseudomonadota</taxon>
        <taxon>Alphaproteobacteria</taxon>
        <taxon>Hyphomicrobiales</taxon>
        <taxon>Bartonellaceae</taxon>
        <taxon>Bartonella</taxon>
    </lineage>
</organism>
<keyword evidence="11" id="KW-1185">Reference proteome</keyword>
<accession>A0A1U9M8F2</accession>
<dbReference type="InterPro" id="IPR003136">
    <property type="entry name" value="Cytidylate_kin"/>
</dbReference>
<dbReference type="GO" id="GO:0005524">
    <property type="term" value="F:ATP binding"/>
    <property type="evidence" value="ECO:0007669"/>
    <property type="project" value="UniProtKB-UniRule"/>
</dbReference>
<dbReference type="AlphaFoldDB" id="A0A1U9M8F2"/>
<protein>
    <recommendedName>
        <fullName evidence="8">Cytidylate kinase</fullName>
        <shortName evidence="8">CK</shortName>
        <ecNumber evidence="8">2.7.4.25</ecNumber>
    </recommendedName>
    <alternativeName>
        <fullName evidence="8">Cytidine monophosphate kinase</fullName>
        <shortName evidence="8">CMP kinase</shortName>
    </alternativeName>
</protein>
<dbReference type="Pfam" id="PF02224">
    <property type="entry name" value="Cytidylate_kin"/>
    <property type="match status" value="1"/>
</dbReference>
<dbReference type="CDD" id="cd02020">
    <property type="entry name" value="CMPK"/>
    <property type="match status" value="1"/>
</dbReference>
<evidence type="ECO:0000313" key="10">
    <source>
        <dbReference type="EMBL" id="AQT41751.1"/>
    </source>
</evidence>
<dbReference type="GO" id="GO:0036430">
    <property type="term" value="F:CMP kinase activity"/>
    <property type="evidence" value="ECO:0007669"/>
    <property type="project" value="RHEA"/>
</dbReference>
<evidence type="ECO:0000256" key="7">
    <source>
        <dbReference type="ARBA" id="ARBA00048478"/>
    </source>
</evidence>
<dbReference type="EMBL" id="CP015820">
    <property type="protein sequence ID" value="AQT41751.1"/>
    <property type="molecule type" value="Genomic_DNA"/>
</dbReference>
<dbReference type="GO" id="GO:0036431">
    <property type="term" value="F:dCMP kinase activity"/>
    <property type="evidence" value="ECO:0007669"/>
    <property type="project" value="InterPro"/>
</dbReference>
<dbReference type="HAMAP" id="MF_00238">
    <property type="entry name" value="Cytidyl_kinase_type1"/>
    <property type="match status" value="1"/>
</dbReference>
<dbReference type="EC" id="2.7.4.25" evidence="8"/>
<evidence type="ECO:0000256" key="3">
    <source>
        <dbReference type="ARBA" id="ARBA00022741"/>
    </source>
</evidence>
<comment type="subcellular location">
    <subcellularLocation>
        <location evidence="8">Cytoplasm</location>
    </subcellularLocation>
</comment>
<evidence type="ECO:0000259" key="9">
    <source>
        <dbReference type="Pfam" id="PF02224"/>
    </source>
</evidence>
<dbReference type="OrthoDB" id="9807434at2"/>
<proteinExistence type="inferred from homology"/>
<dbReference type="Proteomes" id="UP000189660">
    <property type="component" value="Chromosome"/>
</dbReference>
<dbReference type="Gene3D" id="3.40.50.300">
    <property type="entry name" value="P-loop containing nucleotide triphosphate hydrolases"/>
    <property type="match status" value="1"/>
</dbReference>
<dbReference type="GO" id="GO:0005737">
    <property type="term" value="C:cytoplasm"/>
    <property type="evidence" value="ECO:0007669"/>
    <property type="project" value="UniProtKB-SubCell"/>
</dbReference>
<dbReference type="NCBIfam" id="TIGR00017">
    <property type="entry name" value="cmk"/>
    <property type="match status" value="1"/>
</dbReference>
<dbReference type="InterPro" id="IPR011994">
    <property type="entry name" value="Cytidylate_kinase_dom"/>
</dbReference>
<dbReference type="InterPro" id="IPR027417">
    <property type="entry name" value="P-loop_NTPase"/>
</dbReference>
<dbReference type="GO" id="GO:0006220">
    <property type="term" value="P:pyrimidine nucleotide metabolic process"/>
    <property type="evidence" value="ECO:0007669"/>
    <property type="project" value="UniProtKB-UniRule"/>
</dbReference>
<dbReference type="SUPFAM" id="SSF52540">
    <property type="entry name" value="P-loop containing nucleoside triphosphate hydrolases"/>
    <property type="match status" value="1"/>
</dbReference>
<comment type="catalytic activity">
    <reaction evidence="7 8">
        <text>CMP + ATP = CDP + ADP</text>
        <dbReference type="Rhea" id="RHEA:11600"/>
        <dbReference type="ChEBI" id="CHEBI:30616"/>
        <dbReference type="ChEBI" id="CHEBI:58069"/>
        <dbReference type="ChEBI" id="CHEBI:60377"/>
        <dbReference type="ChEBI" id="CHEBI:456216"/>
        <dbReference type="EC" id="2.7.4.25"/>
    </reaction>
</comment>